<accession>D2PTP2</accession>
<organism evidence="1 2">
    <name type="scientific">Kribbella flavida (strain DSM 17836 / JCM 10339 / NBRC 14399)</name>
    <dbReference type="NCBI Taxonomy" id="479435"/>
    <lineage>
        <taxon>Bacteria</taxon>
        <taxon>Bacillati</taxon>
        <taxon>Actinomycetota</taxon>
        <taxon>Actinomycetes</taxon>
        <taxon>Propionibacteriales</taxon>
        <taxon>Kribbellaceae</taxon>
        <taxon>Kribbella</taxon>
    </lineage>
</organism>
<sequence>MPGPGWNYYGVRVQLSSDSTLRLLLNAAIGLVAASEHENVPEFGPLRFRVVPSPEVFEAHGLRVASATQLAAEISEADLHALPESRRKDVLYHGPTTVGDLLFNWFD</sequence>
<keyword evidence="2" id="KW-1185">Reference proteome</keyword>
<protein>
    <submittedName>
        <fullName evidence="1">Uncharacterized protein</fullName>
    </submittedName>
</protein>
<evidence type="ECO:0000313" key="2">
    <source>
        <dbReference type="Proteomes" id="UP000007967"/>
    </source>
</evidence>
<reference evidence="1 2" key="2">
    <citation type="journal article" date="2010" name="Stand. Genomic Sci.">
        <title>Complete genome sequence of Kribbella flavida type strain (IFO 14399).</title>
        <authorList>
            <person name="Pukall R."/>
            <person name="Lapidus A."/>
            <person name="Glavina Del Rio T."/>
            <person name="Copeland A."/>
            <person name="Tice H."/>
            <person name="Cheng J.-F."/>
            <person name="Lucas S."/>
            <person name="Chen F."/>
            <person name="Nolan M."/>
            <person name="LaButti K."/>
            <person name="Pati A."/>
            <person name="Ivanova N."/>
            <person name="Mavrommatis K."/>
            <person name="Mikhailova N."/>
            <person name="Pitluck S."/>
            <person name="Bruce D."/>
            <person name="Goodwin L."/>
            <person name="Land M."/>
            <person name="Hauser L."/>
            <person name="Chang Y.-J."/>
            <person name="Jeffries C.D."/>
            <person name="Chen A."/>
            <person name="Palaniappan K."/>
            <person name="Chain P."/>
            <person name="Rohde M."/>
            <person name="Goeker M."/>
            <person name="Bristow J."/>
            <person name="Eisen J.A."/>
            <person name="Markowitz V."/>
            <person name="Hugenholtz P."/>
            <person name="Kyrpides N.C."/>
            <person name="Klenk H.-P."/>
            <person name="Brettin T."/>
        </authorList>
    </citation>
    <scope>NUCLEOTIDE SEQUENCE [LARGE SCALE GENOMIC DNA]</scope>
    <source>
        <strain evidence="2">DSM 17836 / JCM 10339 / NBRC 14399</strain>
    </source>
</reference>
<evidence type="ECO:0000313" key="1">
    <source>
        <dbReference type="EMBL" id="ADB31355.1"/>
    </source>
</evidence>
<dbReference type="KEGG" id="kfl:Kfla_2279"/>
<gene>
    <name evidence="1" type="ordered locus">Kfla_2279</name>
</gene>
<proteinExistence type="predicted"/>
<dbReference type="EMBL" id="CP001736">
    <property type="protein sequence ID" value="ADB31355.1"/>
    <property type="molecule type" value="Genomic_DNA"/>
</dbReference>
<reference evidence="2" key="1">
    <citation type="submission" date="2009-09" db="EMBL/GenBank/DDBJ databases">
        <title>The complete genome of Kribbella flavida DSM 17836.</title>
        <authorList>
            <consortium name="US DOE Joint Genome Institute (JGI-PGF)"/>
            <person name="Lucas S."/>
            <person name="Copeland A."/>
            <person name="Lapidus A."/>
            <person name="Glavina del Rio T."/>
            <person name="Dalin E."/>
            <person name="Tice H."/>
            <person name="Bruce D."/>
            <person name="Goodwin L."/>
            <person name="Pitluck S."/>
            <person name="Kyrpides N."/>
            <person name="Mavromatis K."/>
            <person name="Ivanova N."/>
            <person name="Saunders E."/>
            <person name="Brettin T."/>
            <person name="Detter J.C."/>
            <person name="Han C."/>
            <person name="Larimer F."/>
            <person name="Land M."/>
            <person name="Hauser L."/>
            <person name="Markowitz V."/>
            <person name="Cheng J.-F."/>
            <person name="Hugenholtz P."/>
            <person name="Woyke T."/>
            <person name="Wu D."/>
            <person name="Pukall R."/>
            <person name="Klenk H.-P."/>
            <person name="Eisen J.A."/>
        </authorList>
    </citation>
    <scope>NUCLEOTIDE SEQUENCE [LARGE SCALE GENOMIC DNA]</scope>
    <source>
        <strain evidence="2">DSM 17836 / JCM 10339 / NBRC 14399</strain>
    </source>
</reference>
<dbReference type="Proteomes" id="UP000007967">
    <property type="component" value="Chromosome"/>
</dbReference>
<name>D2PTP2_KRIFD</name>
<dbReference type="AlphaFoldDB" id="D2PTP2"/>
<dbReference type="HOGENOM" id="CLU_2206578_0_0_11"/>